<evidence type="ECO:0000256" key="6">
    <source>
        <dbReference type="ARBA" id="ARBA00022989"/>
    </source>
</evidence>
<reference evidence="12 13" key="1">
    <citation type="submission" date="2016-07" db="EMBL/GenBank/DDBJ databases">
        <title>Pervasive Adenine N6-methylation of Active Genes in Fungi.</title>
        <authorList>
            <consortium name="DOE Joint Genome Institute"/>
            <person name="Mondo S.J."/>
            <person name="Dannebaum R.O."/>
            <person name="Kuo R.C."/>
            <person name="Labutti K."/>
            <person name="Haridas S."/>
            <person name="Kuo A."/>
            <person name="Salamov A."/>
            <person name="Ahrendt S.R."/>
            <person name="Lipzen A."/>
            <person name="Sullivan W."/>
            <person name="Andreopoulos W.B."/>
            <person name="Clum A."/>
            <person name="Lindquist E."/>
            <person name="Daum C."/>
            <person name="Ramamoorthy G.K."/>
            <person name="Gryganskyi A."/>
            <person name="Culley D."/>
            <person name="Magnuson J.K."/>
            <person name="James T.Y."/>
            <person name="O'Malley M.A."/>
            <person name="Stajich J.E."/>
            <person name="Spatafora J.W."/>
            <person name="Visel A."/>
            <person name="Grigoriev I.V."/>
        </authorList>
    </citation>
    <scope>NUCLEOTIDE SEQUENCE [LARGE SCALE GENOMIC DNA]</scope>
    <source>
        <strain evidence="12 13">ATCC 12442</strain>
    </source>
</reference>
<feature type="compositionally biased region" description="Basic and acidic residues" evidence="10">
    <location>
        <begin position="92"/>
        <end position="103"/>
    </location>
</feature>
<keyword evidence="9" id="KW-0999">Mitochondrion inner membrane</keyword>
<dbReference type="Pfam" id="PF09813">
    <property type="entry name" value="Coa3_cc"/>
    <property type="match status" value="1"/>
</dbReference>
<dbReference type="PANTHER" id="PTHR15642:SF3">
    <property type="entry name" value="CYTOCHROME C OXIDASE ASSEMBLY FACTOR 3 HOMOLOG, MITOCHONDRIAL"/>
    <property type="match status" value="1"/>
</dbReference>
<evidence type="ECO:0000259" key="11">
    <source>
        <dbReference type="Pfam" id="PF09813"/>
    </source>
</evidence>
<comment type="subunit">
    <text evidence="4 9">Component of 250-400 kDa complexes called cytochrome oxidase assembly intermediates or COA complexes.</text>
</comment>
<evidence type="ECO:0000256" key="10">
    <source>
        <dbReference type="SAM" id="MobiDB-lite"/>
    </source>
</evidence>
<dbReference type="GO" id="GO:0005743">
    <property type="term" value="C:mitochondrial inner membrane"/>
    <property type="evidence" value="ECO:0007669"/>
    <property type="project" value="UniProtKB-UniRule"/>
</dbReference>
<evidence type="ECO:0000313" key="12">
    <source>
        <dbReference type="EMBL" id="ORX66192.1"/>
    </source>
</evidence>
<protein>
    <recommendedName>
        <fullName evidence="9">Cytochrome c oxidase assembly factor 3</fullName>
    </recommendedName>
</protein>
<name>A0A1Y1VY27_9FUNG</name>
<evidence type="ECO:0000313" key="13">
    <source>
        <dbReference type="Proteomes" id="UP000193922"/>
    </source>
</evidence>
<evidence type="ECO:0000256" key="7">
    <source>
        <dbReference type="ARBA" id="ARBA00023128"/>
    </source>
</evidence>
<keyword evidence="6 9" id="KW-1133">Transmembrane helix</keyword>
<dbReference type="OrthoDB" id="10018333at2759"/>
<organism evidence="12 13">
    <name type="scientific">Linderina pennispora</name>
    <dbReference type="NCBI Taxonomy" id="61395"/>
    <lineage>
        <taxon>Eukaryota</taxon>
        <taxon>Fungi</taxon>
        <taxon>Fungi incertae sedis</taxon>
        <taxon>Zoopagomycota</taxon>
        <taxon>Kickxellomycotina</taxon>
        <taxon>Kickxellomycetes</taxon>
        <taxon>Kickxellales</taxon>
        <taxon>Kickxellaceae</taxon>
        <taxon>Linderina</taxon>
    </lineage>
</organism>
<feature type="region of interest" description="Disordered" evidence="10">
    <location>
        <begin position="82"/>
        <end position="103"/>
    </location>
</feature>
<feature type="domain" description="Cytochrome c oxidase assembly factor 3 mitochondrial coiled-coil" evidence="11">
    <location>
        <begin position="43"/>
        <end position="83"/>
    </location>
</feature>
<sequence>MERAASILMRQGVRASSVGMAARRAMSTQKVNVYGEYQFKKSIQRGRQQYMIKNVLTAFGLGGLCAGIYFYSLNVVRQEDFSDVPMPPEPTADEKTKFDQAKN</sequence>
<dbReference type="Proteomes" id="UP000193922">
    <property type="component" value="Unassembled WGS sequence"/>
</dbReference>
<comment type="similarity">
    <text evidence="3 9">Belongs to the COA3 family.</text>
</comment>
<keyword evidence="8 9" id="KW-0472">Membrane</keyword>
<dbReference type="PANTHER" id="PTHR15642">
    <property type="entry name" value="CYTOCHROME C OXIDASE ASSEMBLY FACTOR 3, MITOCHONDRIAL"/>
    <property type="match status" value="1"/>
</dbReference>
<dbReference type="InterPro" id="IPR041752">
    <property type="entry name" value="Coa3"/>
</dbReference>
<comment type="subcellular location">
    <subcellularLocation>
        <location evidence="2">Mitochondrion membrane</location>
        <topology evidence="2">Single-pass membrane protein</topology>
    </subcellularLocation>
</comment>
<comment type="function">
    <text evidence="1 9">Required for assembly of cytochrome c oxidase (complex IV).</text>
</comment>
<evidence type="ECO:0000256" key="3">
    <source>
        <dbReference type="ARBA" id="ARBA00007035"/>
    </source>
</evidence>
<evidence type="ECO:0000256" key="1">
    <source>
        <dbReference type="ARBA" id="ARBA00003064"/>
    </source>
</evidence>
<dbReference type="RefSeq" id="XP_040740219.1">
    <property type="nucleotide sequence ID" value="XM_040890668.1"/>
</dbReference>
<feature type="transmembrane region" description="Helical" evidence="9">
    <location>
        <begin position="50"/>
        <end position="71"/>
    </location>
</feature>
<evidence type="ECO:0000256" key="8">
    <source>
        <dbReference type="ARBA" id="ARBA00023136"/>
    </source>
</evidence>
<comment type="caution">
    <text evidence="12">The sequence shown here is derived from an EMBL/GenBank/DDBJ whole genome shotgun (WGS) entry which is preliminary data.</text>
</comment>
<proteinExistence type="inferred from homology"/>
<keyword evidence="7 9" id="KW-0496">Mitochondrion</keyword>
<keyword evidence="5 9" id="KW-0812">Transmembrane</keyword>
<dbReference type="STRING" id="61395.A0A1Y1VY27"/>
<dbReference type="GO" id="GO:0033617">
    <property type="term" value="P:mitochondrial respiratory chain complex IV assembly"/>
    <property type="evidence" value="ECO:0007669"/>
    <property type="project" value="UniProtKB-UniRule"/>
</dbReference>
<evidence type="ECO:0000256" key="4">
    <source>
        <dbReference type="ARBA" id="ARBA00011351"/>
    </source>
</evidence>
<dbReference type="AlphaFoldDB" id="A0A1Y1VY27"/>
<evidence type="ECO:0000256" key="5">
    <source>
        <dbReference type="ARBA" id="ARBA00022692"/>
    </source>
</evidence>
<gene>
    <name evidence="12" type="ORF">DL89DRAFT_295687</name>
</gene>
<dbReference type="InterPro" id="IPR018628">
    <property type="entry name" value="Coa3_CC"/>
</dbReference>
<dbReference type="GeneID" id="63807316"/>
<dbReference type="EMBL" id="MCFD01000017">
    <property type="protein sequence ID" value="ORX66192.1"/>
    <property type="molecule type" value="Genomic_DNA"/>
</dbReference>
<accession>A0A1Y1VY27</accession>
<evidence type="ECO:0000256" key="2">
    <source>
        <dbReference type="ARBA" id="ARBA00004304"/>
    </source>
</evidence>
<evidence type="ECO:0000256" key="9">
    <source>
        <dbReference type="RuleBase" id="RU367056"/>
    </source>
</evidence>
<keyword evidence="13" id="KW-1185">Reference proteome</keyword>